<proteinExistence type="predicted"/>
<dbReference type="PANTHER" id="PTHR48100">
    <property type="entry name" value="BROAD-SPECIFICITY PHOSPHATASE YOR283W-RELATED"/>
    <property type="match status" value="1"/>
</dbReference>
<dbReference type="RefSeq" id="WP_164648274.1">
    <property type="nucleotide sequence ID" value="NZ_CP047475.1"/>
</dbReference>
<name>A0A7Z2YDU3_9VIBR</name>
<dbReference type="Pfam" id="PF00300">
    <property type="entry name" value="His_Phos_1"/>
    <property type="match status" value="1"/>
</dbReference>
<dbReference type="InterPro" id="IPR013078">
    <property type="entry name" value="His_Pase_superF_clade-1"/>
</dbReference>
<dbReference type="CDD" id="cd07067">
    <property type="entry name" value="HP_PGM_like"/>
    <property type="match status" value="1"/>
</dbReference>
<sequence>MANIYLLRHEKVLGPPALYGHSDVDVATELQTKLADKINQSLRFQHVITSPLKRCNELCKVLTRQDANLTYEVTPHLQEMNFGDIDGVPFSQLPEYESQLDEFSRNPATTPLPNAESLSEFHVRVAEKWWDLCKTVKQDTLIVTHGGVIRMILSEVLKLDWKQAELYNKLQIRNATVTHLELFPEHGYWVSVKSIGAPLTDCVS</sequence>
<dbReference type="GO" id="GO:0005737">
    <property type="term" value="C:cytoplasm"/>
    <property type="evidence" value="ECO:0007669"/>
    <property type="project" value="TreeGrafter"/>
</dbReference>
<protein>
    <submittedName>
        <fullName evidence="1">Alpha-ribazole phosphatase</fullName>
    </submittedName>
</protein>
<gene>
    <name evidence="1" type="ORF">GT360_07540</name>
</gene>
<dbReference type="InterPro" id="IPR050275">
    <property type="entry name" value="PGM_Phosphatase"/>
</dbReference>
<dbReference type="SMART" id="SM00855">
    <property type="entry name" value="PGAM"/>
    <property type="match status" value="1"/>
</dbReference>
<dbReference type="PANTHER" id="PTHR48100:SF1">
    <property type="entry name" value="HISTIDINE PHOSPHATASE FAMILY PROTEIN-RELATED"/>
    <property type="match status" value="1"/>
</dbReference>
<dbReference type="Proteomes" id="UP000464262">
    <property type="component" value="Chromosome 1"/>
</dbReference>
<evidence type="ECO:0000313" key="2">
    <source>
        <dbReference type="Proteomes" id="UP000464262"/>
    </source>
</evidence>
<dbReference type="InterPro" id="IPR029033">
    <property type="entry name" value="His_PPase_superfam"/>
</dbReference>
<organism evidence="1 2">
    <name type="scientific">Vibrio astriarenae</name>
    <dbReference type="NCBI Taxonomy" id="1481923"/>
    <lineage>
        <taxon>Bacteria</taxon>
        <taxon>Pseudomonadati</taxon>
        <taxon>Pseudomonadota</taxon>
        <taxon>Gammaproteobacteria</taxon>
        <taxon>Vibrionales</taxon>
        <taxon>Vibrionaceae</taxon>
        <taxon>Vibrio</taxon>
    </lineage>
</organism>
<reference evidence="1 2" key="1">
    <citation type="submission" date="2020-01" db="EMBL/GenBank/DDBJ databases">
        <title>Whole genome and functional gene identification of agarase of Vibrio HN897.</title>
        <authorList>
            <person name="Liu Y."/>
            <person name="Zhao Z."/>
        </authorList>
    </citation>
    <scope>NUCLEOTIDE SEQUENCE [LARGE SCALE GENOMIC DNA]</scope>
    <source>
        <strain evidence="1 2">HN897</strain>
    </source>
</reference>
<dbReference type="SUPFAM" id="SSF53254">
    <property type="entry name" value="Phosphoglycerate mutase-like"/>
    <property type="match status" value="1"/>
</dbReference>
<dbReference type="Gene3D" id="3.40.50.1240">
    <property type="entry name" value="Phosphoglycerate mutase-like"/>
    <property type="match status" value="1"/>
</dbReference>
<keyword evidence="2" id="KW-1185">Reference proteome</keyword>
<dbReference type="AlphaFoldDB" id="A0A7Z2YDU3"/>
<evidence type="ECO:0000313" key="1">
    <source>
        <dbReference type="EMBL" id="QIA63380.1"/>
    </source>
</evidence>
<dbReference type="KEGG" id="vas:GT360_07540"/>
<dbReference type="GO" id="GO:0016791">
    <property type="term" value="F:phosphatase activity"/>
    <property type="evidence" value="ECO:0007669"/>
    <property type="project" value="TreeGrafter"/>
</dbReference>
<accession>A0A7Z2YDU3</accession>
<dbReference type="EMBL" id="CP047475">
    <property type="protein sequence ID" value="QIA63380.1"/>
    <property type="molecule type" value="Genomic_DNA"/>
</dbReference>